<organism evidence="2 3">
    <name type="scientific">Promicromonospora umidemergens</name>
    <dbReference type="NCBI Taxonomy" id="629679"/>
    <lineage>
        <taxon>Bacteria</taxon>
        <taxon>Bacillati</taxon>
        <taxon>Actinomycetota</taxon>
        <taxon>Actinomycetes</taxon>
        <taxon>Micrococcales</taxon>
        <taxon>Promicromonosporaceae</taxon>
        <taxon>Promicromonospora</taxon>
    </lineage>
</organism>
<evidence type="ECO:0000313" key="2">
    <source>
        <dbReference type="EMBL" id="GAA4725758.1"/>
    </source>
</evidence>
<dbReference type="InterPro" id="IPR036388">
    <property type="entry name" value="WH-like_DNA-bd_sf"/>
</dbReference>
<comment type="caution">
    <text evidence="2">The sequence shown here is derived from an EMBL/GenBank/DDBJ whole genome shotgun (WGS) entry which is preliminary data.</text>
</comment>
<dbReference type="Proteomes" id="UP001500843">
    <property type="component" value="Unassembled WGS sequence"/>
</dbReference>
<dbReference type="SUPFAM" id="SSF46689">
    <property type="entry name" value="Homeodomain-like"/>
    <property type="match status" value="1"/>
</dbReference>
<evidence type="ECO:0000313" key="3">
    <source>
        <dbReference type="Proteomes" id="UP001500843"/>
    </source>
</evidence>
<dbReference type="InterPro" id="IPR009057">
    <property type="entry name" value="Homeodomain-like_sf"/>
</dbReference>
<reference evidence="3" key="1">
    <citation type="journal article" date="2019" name="Int. J. Syst. Evol. Microbiol.">
        <title>The Global Catalogue of Microorganisms (GCM) 10K type strain sequencing project: providing services to taxonomists for standard genome sequencing and annotation.</title>
        <authorList>
            <consortium name="The Broad Institute Genomics Platform"/>
            <consortium name="The Broad Institute Genome Sequencing Center for Infectious Disease"/>
            <person name="Wu L."/>
            <person name="Ma J."/>
        </authorList>
    </citation>
    <scope>NUCLEOTIDE SEQUENCE [LARGE SCALE GENOMIC DNA]</scope>
    <source>
        <strain evidence="3">JCM 17975</strain>
    </source>
</reference>
<proteinExistence type="predicted"/>
<name>A0ABP8YE23_9MICO</name>
<feature type="coiled-coil region" evidence="1">
    <location>
        <begin position="63"/>
        <end position="90"/>
    </location>
</feature>
<sequence>MPKKIDPQLRARYVRLVREHQQEYPTLTAAVVAVARQEGVSKESVRRWLAQADVDDGTQPGVTSEESAEVRRLKVEVKRLREDNEILRKASIFFAGELDPRNR</sequence>
<evidence type="ECO:0000256" key="1">
    <source>
        <dbReference type="SAM" id="Coils"/>
    </source>
</evidence>
<dbReference type="EMBL" id="BAABHM010000039">
    <property type="protein sequence ID" value="GAA4725758.1"/>
    <property type="molecule type" value="Genomic_DNA"/>
</dbReference>
<keyword evidence="3" id="KW-1185">Reference proteome</keyword>
<dbReference type="Gene3D" id="1.10.10.10">
    <property type="entry name" value="Winged helix-like DNA-binding domain superfamily/Winged helix DNA-binding domain"/>
    <property type="match status" value="1"/>
</dbReference>
<protein>
    <submittedName>
        <fullName evidence="2">Transposase</fullName>
    </submittedName>
</protein>
<keyword evidence="1" id="KW-0175">Coiled coil</keyword>
<gene>
    <name evidence="2" type="ORF">GCM10023198_58530</name>
</gene>
<accession>A0ABP8YE23</accession>